<proteinExistence type="predicted"/>
<evidence type="ECO:0000313" key="3">
    <source>
        <dbReference type="Proteomes" id="UP000646484"/>
    </source>
</evidence>
<sequence length="63" mass="6827">MNTIVWAAVIVAGIVMLFIPSCAVFALSIIVSLPMAIITLVDGHYTWLCILILGIIISLIKKE</sequence>
<protein>
    <submittedName>
        <fullName evidence="2">Uncharacterized protein</fullName>
    </submittedName>
</protein>
<dbReference type="RefSeq" id="WP_186976114.1">
    <property type="nucleotide sequence ID" value="NZ_JACOOH010000004.1"/>
</dbReference>
<accession>A0ABR7D127</accession>
<dbReference type="Proteomes" id="UP000646484">
    <property type="component" value="Unassembled WGS sequence"/>
</dbReference>
<reference evidence="2 3" key="1">
    <citation type="submission" date="2020-08" db="EMBL/GenBank/DDBJ databases">
        <title>Genome public.</title>
        <authorList>
            <person name="Liu C."/>
            <person name="Sun Q."/>
        </authorList>
    </citation>
    <scope>NUCLEOTIDE SEQUENCE [LARGE SCALE GENOMIC DNA]</scope>
    <source>
        <strain evidence="2 3">NSJ-56</strain>
    </source>
</reference>
<gene>
    <name evidence="2" type="ORF">H8S64_11105</name>
</gene>
<organism evidence="2 3">
    <name type="scientific">Butyricimonas hominis</name>
    <dbReference type="NCBI Taxonomy" id="2763032"/>
    <lineage>
        <taxon>Bacteria</taxon>
        <taxon>Pseudomonadati</taxon>
        <taxon>Bacteroidota</taxon>
        <taxon>Bacteroidia</taxon>
        <taxon>Bacteroidales</taxon>
        <taxon>Odoribacteraceae</taxon>
        <taxon>Butyricimonas</taxon>
    </lineage>
</organism>
<feature type="transmembrane region" description="Helical" evidence="1">
    <location>
        <begin position="7"/>
        <end position="38"/>
    </location>
</feature>
<name>A0ABR7D127_9BACT</name>
<evidence type="ECO:0000256" key="1">
    <source>
        <dbReference type="SAM" id="Phobius"/>
    </source>
</evidence>
<keyword evidence="1" id="KW-1133">Transmembrane helix</keyword>
<feature type="transmembrane region" description="Helical" evidence="1">
    <location>
        <begin position="44"/>
        <end position="60"/>
    </location>
</feature>
<keyword evidence="3" id="KW-1185">Reference proteome</keyword>
<dbReference type="EMBL" id="JACOOH010000004">
    <property type="protein sequence ID" value="MBC5621646.1"/>
    <property type="molecule type" value="Genomic_DNA"/>
</dbReference>
<evidence type="ECO:0000313" key="2">
    <source>
        <dbReference type="EMBL" id="MBC5621646.1"/>
    </source>
</evidence>
<keyword evidence="1" id="KW-0812">Transmembrane</keyword>
<comment type="caution">
    <text evidence="2">The sequence shown here is derived from an EMBL/GenBank/DDBJ whole genome shotgun (WGS) entry which is preliminary data.</text>
</comment>
<keyword evidence="1" id="KW-0472">Membrane</keyword>